<dbReference type="STRING" id="391937.NA2_08761"/>
<dbReference type="OrthoDB" id="6293260at2"/>
<accession>K2N4U6</accession>
<dbReference type="SUPFAM" id="SSF55729">
    <property type="entry name" value="Acyl-CoA N-acyltransferases (Nat)"/>
    <property type="match status" value="1"/>
</dbReference>
<reference evidence="2 3" key="1">
    <citation type="journal article" date="2012" name="J. Bacteriol.">
        <title>Genome Sequence of Nitratireductor pacificus Type Strain pht-3B.</title>
        <authorList>
            <person name="Lai Q."/>
            <person name="Li G."/>
            <person name="Shao Z."/>
        </authorList>
    </citation>
    <scope>NUCLEOTIDE SEQUENCE [LARGE SCALE GENOMIC DNA]</scope>
    <source>
        <strain evidence="3">pht-3B</strain>
    </source>
</reference>
<evidence type="ECO:0000259" key="1">
    <source>
        <dbReference type="PROSITE" id="PS51186"/>
    </source>
</evidence>
<name>K2N4U6_9HYPH</name>
<dbReference type="EMBL" id="AMRM01000008">
    <property type="protein sequence ID" value="EKF19208.1"/>
    <property type="molecule type" value="Genomic_DNA"/>
</dbReference>
<dbReference type="PANTHER" id="PTHR43792:SF1">
    <property type="entry name" value="N-ACETYLTRANSFERASE DOMAIN-CONTAINING PROTEIN"/>
    <property type="match status" value="1"/>
</dbReference>
<organism evidence="2 3">
    <name type="scientific">Nitratireductor pacificus pht-3B</name>
    <dbReference type="NCBI Taxonomy" id="391937"/>
    <lineage>
        <taxon>Bacteria</taxon>
        <taxon>Pseudomonadati</taxon>
        <taxon>Pseudomonadota</taxon>
        <taxon>Alphaproteobacteria</taxon>
        <taxon>Hyphomicrobiales</taxon>
        <taxon>Phyllobacteriaceae</taxon>
        <taxon>Nitratireductor</taxon>
    </lineage>
</organism>
<dbReference type="InterPro" id="IPR016181">
    <property type="entry name" value="Acyl_CoA_acyltransferase"/>
</dbReference>
<dbReference type="PROSITE" id="PS51186">
    <property type="entry name" value="GNAT"/>
    <property type="match status" value="1"/>
</dbReference>
<dbReference type="Pfam" id="PF13302">
    <property type="entry name" value="Acetyltransf_3"/>
    <property type="match status" value="1"/>
</dbReference>
<sequence length="176" mass="19566">MTLTPVLETERLVLRAHRIEDLDAFAEMWTHPEVARFTSGQPLSREDAWRRLVGHRGMWSLMGFGYFAIEEKASGAFVGSAGVQECRRAITPSLEGTMEAGWILAPQAHGKGYAREAMEAVLAWCGEAHPGRAVTCIINEENTPSQKLATRLGFRERAQTHYKDRPTTVYAYGDGA</sequence>
<protein>
    <recommendedName>
        <fullName evidence="1">N-acetyltransferase domain-containing protein</fullName>
    </recommendedName>
</protein>
<dbReference type="eggNOG" id="COG1670">
    <property type="taxonomic scope" value="Bacteria"/>
</dbReference>
<dbReference type="PATRIC" id="fig|391937.3.peg.1801"/>
<dbReference type="AlphaFoldDB" id="K2N4U6"/>
<comment type="caution">
    <text evidence="2">The sequence shown here is derived from an EMBL/GenBank/DDBJ whole genome shotgun (WGS) entry which is preliminary data.</text>
</comment>
<proteinExistence type="predicted"/>
<dbReference type="RefSeq" id="WP_008596278.1">
    <property type="nucleotide sequence ID" value="NZ_AMRM01000008.1"/>
</dbReference>
<keyword evidence="3" id="KW-1185">Reference proteome</keyword>
<dbReference type="PANTHER" id="PTHR43792">
    <property type="entry name" value="GNAT FAMILY, PUTATIVE (AFU_ORTHOLOGUE AFUA_3G00765)-RELATED-RELATED"/>
    <property type="match status" value="1"/>
</dbReference>
<evidence type="ECO:0000313" key="2">
    <source>
        <dbReference type="EMBL" id="EKF19208.1"/>
    </source>
</evidence>
<dbReference type="InterPro" id="IPR000182">
    <property type="entry name" value="GNAT_dom"/>
</dbReference>
<dbReference type="InterPro" id="IPR051531">
    <property type="entry name" value="N-acetyltransferase"/>
</dbReference>
<dbReference type="GO" id="GO:0016747">
    <property type="term" value="F:acyltransferase activity, transferring groups other than amino-acyl groups"/>
    <property type="evidence" value="ECO:0007669"/>
    <property type="project" value="InterPro"/>
</dbReference>
<gene>
    <name evidence="2" type="ORF">NA2_08761</name>
</gene>
<dbReference type="Gene3D" id="3.40.630.30">
    <property type="match status" value="1"/>
</dbReference>
<feature type="domain" description="N-acetyltransferase" evidence="1">
    <location>
        <begin position="12"/>
        <end position="175"/>
    </location>
</feature>
<dbReference type="Proteomes" id="UP000006786">
    <property type="component" value="Unassembled WGS sequence"/>
</dbReference>
<evidence type="ECO:0000313" key="3">
    <source>
        <dbReference type="Proteomes" id="UP000006786"/>
    </source>
</evidence>